<dbReference type="EMBL" id="BARW01027906">
    <property type="protein sequence ID" value="GAJ07095.1"/>
    <property type="molecule type" value="Genomic_DNA"/>
</dbReference>
<comment type="caution">
    <text evidence="1">The sequence shown here is derived from an EMBL/GenBank/DDBJ whole genome shotgun (WGS) entry which is preliminary data.</text>
</comment>
<name>X1VHZ8_9ZZZZ</name>
<protein>
    <submittedName>
        <fullName evidence="1">Uncharacterized protein</fullName>
    </submittedName>
</protein>
<accession>X1VHZ8</accession>
<dbReference type="AlphaFoldDB" id="X1VHZ8"/>
<feature type="non-terminal residue" evidence="1">
    <location>
        <position position="191"/>
    </location>
</feature>
<proteinExistence type="predicted"/>
<dbReference type="Pfam" id="PF03321">
    <property type="entry name" value="GH3"/>
    <property type="match status" value="1"/>
</dbReference>
<sequence>MLSEDKYFKTLTQDEVWQRYCGFLDLSIDEFMDIQRGLLMDELERVADSILGRKIMGNQRPRSVEEFRRVVPLTIYEDYEPYLSERREDALAEKPYLWCHSAGRGGYFKWIPHSVVFLEKAAKTVVGSVILASTTRKGQINISPGSRFLAIVPPPPYGSGSLLQFLSQRFSFQAIPPLEEIENPDFQDRMQ</sequence>
<organism evidence="1">
    <name type="scientific">marine sediment metagenome</name>
    <dbReference type="NCBI Taxonomy" id="412755"/>
    <lineage>
        <taxon>unclassified sequences</taxon>
        <taxon>metagenomes</taxon>
        <taxon>ecological metagenomes</taxon>
    </lineage>
</organism>
<gene>
    <name evidence="1" type="ORF">S12H4_45176</name>
</gene>
<reference evidence="1" key="1">
    <citation type="journal article" date="2014" name="Front. Microbiol.">
        <title>High frequency of phylogenetically diverse reductive dehalogenase-homologous genes in deep subseafloor sedimentary metagenomes.</title>
        <authorList>
            <person name="Kawai M."/>
            <person name="Futagami T."/>
            <person name="Toyoda A."/>
            <person name="Takaki Y."/>
            <person name="Nishi S."/>
            <person name="Hori S."/>
            <person name="Arai W."/>
            <person name="Tsubouchi T."/>
            <person name="Morono Y."/>
            <person name="Uchiyama I."/>
            <person name="Ito T."/>
            <person name="Fujiyama A."/>
            <person name="Inagaki F."/>
            <person name="Takami H."/>
        </authorList>
    </citation>
    <scope>NUCLEOTIDE SEQUENCE</scope>
    <source>
        <strain evidence="1">Expedition CK06-06</strain>
    </source>
</reference>
<evidence type="ECO:0000313" key="1">
    <source>
        <dbReference type="EMBL" id="GAJ07095.1"/>
    </source>
</evidence>